<proteinExistence type="predicted"/>
<dbReference type="EMBL" id="JAGYWB010000018">
    <property type="protein sequence ID" value="KAI0493077.1"/>
    <property type="molecule type" value="Genomic_DNA"/>
</dbReference>
<gene>
    <name evidence="1" type="ORF">KFK09_027353</name>
</gene>
<organism evidence="1 2">
    <name type="scientific">Dendrobium nobile</name>
    <name type="common">Orchid</name>
    <dbReference type="NCBI Taxonomy" id="94219"/>
    <lineage>
        <taxon>Eukaryota</taxon>
        <taxon>Viridiplantae</taxon>
        <taxon>Streptophyta</taxon>
        <taxon>Embryophyta</taxon>
        <taxon>Tracheophyta</taxon>
        <taxon>Spermatophyta</taxon>
        <taxon>Magnoliopsida</taxon>
        <taxon>Liliopsida</taxon>
        <taxon>Asparagales</taxon>
        <taxon>Orchidaceae</taxon>
        <taxon>Epidendroideae</taxon>
        <taxon>Malaxideae</taxon>
        <taxon>Dendrobiinae</taxon>
        <taxon>Dendrobium</taxon>
    </lineage>
</organism>
<evidence type="ECO:0000313" key="1">
    <source>
        <dbReference type="EMBL" id="KAI0493077.1"/>
    </source>
</evidence>
<comment type="caution">
    <text evidence="1">The sequence shown here is derived from an EMBL/GenBank/DDBJ whole genome shotgun (WGS) entry which is preliminary data.</text>
</comment>
<evidence type="ECO:0000313" key="2">
    <source>
        <dbReference type="Proteomes" id="UP000829196"/>
    </source>
</evidence>
<reference evidence="1" key="1">
    <citation type="journal article" date="2022" name="Front. Genet.">
        <title>Chromosome-Scale Assembly of the Dendrobium nobile Genome Provides Insights Into the Molecular Mechanism of the Biosynthesis of the Medicinal Active Ingredient of Dendrobium.</title>
        <authorList>
            <person name="Xu Q."/>
            <person name="Niu S.-C."/>
            <person name="Li K.-L."/>
            <person name="Zheng P.-J."/>
            <person name="Zhang X.-J."/>
            <person name="Jia Y."/>
            <person name="Liu Y."/>
            <person name="Niu Y.-X."/>
            <person name="Yu L.-H."/>
            <person name="Chen D.-F."/>
            <person name="Zhang G.-Q."/>
        </authorList>
    </citation>
    <scope>NUCLEOTIDE SEQUENCE</scope>
    <source>
        <tissue evidence="1">Leaf</tissue>
    </source>
</reference>
<name>A0A8T3A9G4_DENNO</name>
<accession>A0A8T3A9G4</accession>
<dbReference type="Proteomes" id="UP000829196">
    <property type="component" value="Unassembled WGS sequence"/>
</dbReference>
<dbReference type="AlphaFoldDB" id="A0A8T3A9G4"/>
<protein>
    <submittedName>
        <fullName evidence="1">Uncharacterized protein</fullName>
    </submittedName>
</protein>
<keyword evidence="2" id="KW-1185">Reference proteome</keyword>
<sequence>MKRSASDWDLDELLSELIKLVELPPSHGATEGDGNQHSPLATSEGLLTCWMTQKIIGDVGDSGDDDGNTTEVFDFNNRVSNRVSVIRNQKEMDYFRRYL</sequence>